<dbReference type="Pfam" id="PF04226">
    <property type="entry name" value="Transgly_assoc"/>
    <property type="match status" value="1"/>
</dbReference>
<proteinExistence type="inferred from homology"/>
<comment type="similarity">
    <text evidence="2">Belongs to the UPF0410 family.</text>
</comment>
<evidence type="ECO:0000313" key="8">
    <source>
        <dbReference type="EMBL" id="CAA9405398.1"/>
    </source>
</evidence>
<gene>
    <name evidence="8" type="ORF">AVDCRST_MAG22-1513</name>
</gene>
<evidence type="ECO:0000256" key="3">
    <source>
        <dbReference type="ARBA" id="ARBA00022475"/>
    </source>
</evidence>
<evidence type="ECO:0000256" key="1">
    <source>
        <dbReference type="ARBA" id="ARBA00004651"/>
    </source>
</evidence>
<comment type="subcellular location">
    <subcellularLocation>
        <location evidence="1">Cell membrane</location>
        <topology evidence="1">Multi-pass membrane protein</topology>
    </subcellularLocation>
</comment>
<dbReference type="PANTHER" id="PTHR33884">
    <property type="entry name" value="UPF0410 PROTEIN YMGE"/>
    <property type="match status" value="1"/>
</dbReference>
<evidence type="ECO:0000256" key="2">
    <source>
        <dbReference type="ARBA" id="ARBA00011006"/>
    </source>
</evidence>
<keyword evidence="4 7" id="KW-0812">Transmembrane</keyword>
<sequence length="85" mass="8272">MGLISWILVGALAGCLGRRIVPGPDPGRFVVTVILGTAGASVGGFLAGVVGGAGASGFDVWTVAVAAAGAVVLLYSYGLVARRTA</sequence>
<dbReference type="EMBL" id="CADCUV010000062">
    <property type="protein sequence ID" value="CAA9405398.1"/>
    <property type="molecule type" value="Genomic_DNA"/>
</dbReference>
<feature type="transmembrane region" description="Helical" evidence="7">
    <location>
        <begin position="27"/>
        <end position="53"/>
    </location>
</feature>
<evidence type="ECO:0000256" key="6">
    <source>
        <dbReference type="ARBA" id="ARBA00023136"/>
    </source>
</evidence>
<feature type="transmembrane region" description="Helical" evidence="7">
    <location>
        <begin position="60"/>
        <end position="80"/>
    </location>
</feature>
<evidence type="ECO:0000256" key="7">
    <source>
        <dbReference type="SAM" id="Phobius"/>
    </source>
</evidence>
<keyword evidence="3" id="KW-1003">Cell membrane</keyword>
<organism evidence="8">
    <name type="scientific">uncultured Rubrobacteraceae bacterium</name>
    <dbReference type="NCBI Taxonomy" id="349277"/>
    <lineage>
        <taxon>Bacteria</taxon>
        <taxon>Bacillati</taxon>
        <taxon>Actinomycetota</taxon>
        <taxon>Rubrobacteria</taxon>
        <taxon>Rubrobacterales</taxon>
        <taxon>Rubrobacteraceae</taxon>
        <taxon>environmental samples</taxon>
    </lineage>
</organism>
<reference evidence="8" key="1">
    <citation type="submission" date="2020-02" db="EMBL/GenBank/DDBJ databases">
        <authorList>
            <person name="Meier V. D."/>
        </authorList>
    </citation>
    <scope>NUCLEOTIDE SEQUENCE</scope>
    <source>
        <strain evidence="8">AVDCRST_MAG22</strain>
    </source>
</reference>
<keyword evidence="5 7" id="KW-1133">Transmembrane helix</keyword>
<name>A0A6J4P7B0_9ACTN</name>
<dbReference type="InterPro" id="IPR007341">
    <property type="entry name" value="Transgly_assoc"/>
</dbReference>
<dbReference type="GO" id="GO:0005886">
    <property type="term" value="C:plasma membrane"/>
    <property type="evidence" value="ECO:0007669"/>
    <property type="project" value="UniProtKB-SubCell"/>
</dbReference>
<dbReference type="AlphaFoldDB" id="A0A6J4P7B0"/>
<evidence type="ECO:0000256" key="4">
    <source>
        <dbReference type="ARBA" id="ARBA00022692"/>
    </source>
</evidence>
<evidence type="ECO:0008006" key="9">
    <source>
        <dbReference type="Google" id="ProtNLM"/>
    </source>
</evidence>
<dbReference type="PANTHER" id="PTHR33884:SF3">
    <property type="entry name" value="UPF0410 PROTEIN YMGE"/>
    <property type="match status" value="1"/>
</dbReference>
<evidence type="ECO:0000256" key="5">
    <source>
        <dbReference type="ARBA" id="ARBA00022989"/>
    </source>
</evidence>
<accession>A0A6J4P7B0</accession>
<keyword evidence="6 7" id="KW-0472">Membrane</keyword>
<protein>
    <recommendedName>
        <fullName evidence="9">GlsB/YeaQ/YmgE family stress response membrane protein</fullName>
    </recommendedName>
</protein>